<dbReference type="PATRIC" id="fig|318683.6.peg.179"/>
<dbReference type="GO" id="GO:0003677">
    <property type="term" value="F:DNA binding"/>
    <property type="evidence" value="ECO:0007669"/>
    <property type="project" value="UniProtKB-KW"/>
</dbReference>
<dbReference type="Pfam" id="PF13411">
    <property type="entry name" value="MerR_1"/>
    <property type="match status" value="1"/>
</dbReference>
<keyword evidence="4" id="KW-0804">Transcription</keyword>
<keyword evidence="1" id="KW-0678">Repressor</keyword>
<evidence type="ECO:0000259" key="5">
    <source>
        <dbReference type="PROSITE" id="PS50937"/>
    </source>
</evidence>
<dbReference type="InterPro" id="IPR047057">
    <property type="entry name" value="MerR_fam"/>
</dbReference>
<dbReference type="EMBL" id="LHZR01000114">
    <property type="protein sequence ID" value="KXV45984.1"/>
    <property type="molecule type" value="Genomic_DNA"/>
</dbReference>
<dbReference type="Pfam" id="PF07739">
    <property type="entry name" value="TipAS"/>
    <property type="match status" value="1"/>
</dbReference>
<evidence type="ECO:0000256" key="3">
    <source>
        <dbReference type="ARBA" id="ARBA00023125"/>
    </source>
</evidence>
<evidence type="ECO:0000256" key="4">
    <source>
        <dbReference type="ARBA" id="ARBA00023163"/>
    </source>
</evidence>
<feature type="domain" description="HTH merR-type" evidence="5">
    <location>
        <begin position="5"/>
        <end position="73"/>
    </location>
</feature>
<dbReference type="InterPro" id="IPR000551">
    <property type="entry name" value="MerR-type_HTH_dom"/>
</dbReference>
<dbReference type="AlphaFoldDB" id="A0A149TEP2"/>
<organism evidence="6 7">
    <name type="scientific">Gluconobacter albidus</name>
    <dbReference type="NCBI Taxonomy" id="318683"/>
    <lineage>
        <taxon>Bacteria</taxon>
        <taxon>Pseudomonadati</taxon>
        <taxon>Pseudomonadota</taxon>
        <taxon>Alphaproteobacteria</taxon>
        <taxon>Acetobacterales</taxon>
        <taxon>Acetobacteraceae</taxon>
        <taxon>Gluconobacter</taxon>
    </lineage>
</organism>
<reference evidence="6 7" key="1">
    <citation type="submission" date="2015-06" db="EMBL/GenBank/DDBJ databases">
        <title>Improved classification and identification of acetic acid bacteria using matrix-assisted laser desorption/ionization time-of-flight mass spectrometry; Gluconobacter nephelii and Gluconobacter uchimurae are later heterotypic synonyms of Gluconobacter japonicus and Gluconobacter oxydans, respectively.</title>
        <authorList>
            <person name="Li L."/>
            <person name="Cleenwerck I."/>
            <person name="De Vuyst L."/>
            <person name="Vandamme P."/>
        </authorList>
    </citation>
    <scope>NUCLEOTIDE SEQUENCE [LARGE SCALE GENOMIC DNA]</scope>
    <source>
        <strain evidence="6 7">LMG 1768</strain>
    </source>
</reference>
<gene>
    <name evidence="6" type="ORF">AD945_16415</name>
</gene>
<dbReference type="CDD" id="cd01106">
    <property type="entry name" value="HTH_TipAL-Mta"/>
    <property type="match status" value="1"/>
</dbReference>
<dbReference type="InterPro" id="IPR009061">
    <property type="entry name" value="DNA-bd_dom_put_sf"/>
</dbReference>
<protein>
    <recommendedName>
        <fullName evidence="5">HTH merR-type domain-containing protein</fullName>
    </recommendedName>
</protein>
<dbReference type="Gene3D" id="1.10.1660.10">
    <property type="match status" value="1"/>
</dbReference>
<dbReference type="SMART" id="SM00422">
    <property type="entry name" value="HTH_MERR"/>
    <property type="match status" value="1"/>
</dbReference>
<dbReference type="PANTHER" id="PTHR30204:SF69">
    <property type="entry name" value="MERR-FAMILY TRANSCRIPTIONAL REGULATOR"/>
    <property type="match status" value="1"/>
</dbReference>
<sequence>MNVRTLKIGELAAATGVTPRALRHFEAAGLLRPQRAENGRRAYEATDIGTLTHILLLKRAGYTLREITSLSRGPLDAERLLQAQLRVLEARRTELDAVIGQMKAACATISGETVLDLKSFCALISKGQDHMTPTSMKDVLNQYFTSDEQQRWETMANSHFPPADRTEYAEQWEALIAQCEDALSRNVSPASDEAAALLANWKILQKPLQDATGPELWGKANRMYLERSNWETSERKLPFSPGVQAFIIAAARHQAVAP</sequence>
<dbReference type="InterPro" id="IPR012925">
    <property type="entry name" value="TipAS_dom"/>
</dbReference>
<comment type="caution">
    <text evidence="6">The sequence shown here is derived from an EMBL/GenBank/DDBJ whole genome shotgun (WGS) entry which is preliminary data.</text>
</comment>
<accession>A0A149TEP2</accession>
<dbReference type="STRING" id="318683.A0U94_03750"/>
<dbReference type="Proteomes" id="UP000075636">
    <property type="component" value="Unassembled WGS sequence"/>
</dbReference>
<evidence type="ECO:0000313" key="6">
    <source>
        <dbReference type="EMBL" id="KXV45984.1"/>
    </source>
</evidence>
<name>A0A149TEP2_9PROT</name>
<evidence type="ECO:0000313" key="7">
    <source>
        <dbReference type="Proteomes" id="UP000075636"/>
    </source>
</evidence>
<dbReference type="PROSITE" id="PS50937">
    <property type="entry name" value="HTH_MERR_2"/>
    <property type="match status" value="1"/>
</dbReference>
<keyword evidence="2" id="KW-0805">Transcription regulation</keyword>
<keyword evidence="3" id="KW-0238">DNA-binding</keyword>
<evidence type="ECO:0000256" key="1">
    <source>
        <dbReference type="ARBA" id="ARBA00022491"/>
    </source>
</evidence>
<dbReference type="PANTHER" id="PTHR30204">
    <property type="entry name" value="REDOX-CYCLING DRUG-SENSING TRANSCRIPTIONAL ACTIVATOR SOXR"/>
    <property type="match status" value="1"/>
</dbReference>
<dbReference type="SUPFAM" id="SSF46955">
    <property type="entry name" value="Putative DNA-binding domain"/>
    <property type="match status" value="1"/>
</dbReference>
<evidence type="ECO:0000256" key="2">
    <source>
        <dbReference type="ARBA" id="ARBA00023015"/>
    </source>
</evidence>
<dbReference type="GO" id="GO:0003700">
    <property type="term" value="F:DNA-binding transcription factor activity"/>
    <property type="evidence" value="ECO:0007669"/>
    <property type="project" value="InterPro"/>
</dbReference>
<proteinExistence type="predicted"/>